<name>A0A101LU77_PICGL</name>
<geneLocation type="mitochondrion" evidence="1"/>
<proteinExistence type="predicted"/>
<comment type="caution">
    <text evidence="1">The sequence shown here is derived from an EMBL/GenBank/DDBJ whole genome shotgun (WGS) entry which is preliminary data.</text>
</comment>
<gene>
    <name evidence="1" type="ORF">ABT39_MTgene3546</name>
</gene>
<sequence length="128" mass="14515">MFSLYLNKNVSFTFGTLVLCFPKGLPCRSWLGSKKNVDLECSFRITSSRTILDQKLPIPPGVSRAGWSLVVEDRTLAFNPMINGRKDCEGTAGWLSSQGLLPLLATPIMDHDWLGWMTWQLARWLIRQ</sequence>
<reference evidence="1" key="1">
    <citation type="journal article" date="2015" name="Genome Biol. Evol.">
        <title>Organellar Genomes of White Spruce (Picea glauca): Assembly and Annotation.</title>
        <authorList>
            <person name="Jackman S.D."/>
            <person name="Warren R.L."/>
            <person name="Gibb E.A."/>
            <person name="Vandervalk B.P."/>
            <person name="Mohamadi H."/>
            <person name="Chu J."/>
            <person name="Raymond A."/>
            <person name="Pleasance S."/>
            <person name="Coope R."/>
            <person name="Wildung M.R."/>
            <person name="Ritland C.E."/>
            <person name="Bousquet J."/>
            <person name="Jones S.J."/>
            <person name="Bohlmann J."/>
            <person name="Birol I."/>
        </authorList>
    </citation>
    <scope>NUCLEOTIDE SEQUENCE [LARGE SCALE GENOMIC DNA]</scope>
    <source>
        <tissue evidence="1">Flushing bud</tissue>
    </source>
</reference>
<keyword evidence="1" id="KW-0496">Mitochondrion</keyword>
<evidence type="ECO:0000313" key="1">
    <source>
        <dbReference type="EMBL" id="KUM45223.1"/>
    </source>
</evidence>
<accession>A0A101LU77</accession>
<dbReference type="EMBL" id="LKAM01000023">
    <property type="protein sequence ID" value="KUM45223.1"/>
    <property type="molecule type" value="Genomic_DNA"/>
</dbReference>
<organism evidence="1">
    <name type="scientific">Picea glauca</name>
    <name type="common">White spruce</name>
    <name type="synonym">Pinus glauca</name>
    <dbReference type="NCBI Taxonomy" id="3330"/>
    <lineage>
        <taxon>Eukaryota</taxon>
        <taxon>Viridiplantae</taxon>
        <taxon>Streptophyta</taxon>
        <taxon>Embryophyta</taxon>
        <taxon>Tracheophyta</taxon>
        <taxon>Spermatophyta</taxon>
        <taxon>Pinopsida</taxon>
        <taxon>Pinidae</taxon>
        <taxon>Conifers I</taxon>
        <taxon>Pinales</taxon>
        <taxon>Pinaceae</taxon>
        <taxon>Picea</taxon>
    </lineage>
</organism>
<protein>
    <submittedName>
        <fullName evidence="1">Uncharacterized protein</fullName>
    </submittedName>
</protein>
<dbReference type="AlphaFoldDB" id="A0A101LU77"/>